<reference evidence="9 10" key="1">
    <citation type="submission" date="2020-07" db="EMBL/GenBank/DDBJ databases">
        <title>Genomic Encyclopedia of Type Strains, Phase III (KMG-III): the genomes of soil and plant-associated and newly described type strains.</title>
        <authorList>
            <person name="Whitman W."/>
        </authorList>
    </citation>
    <scope>NUCLEOTIDE SEQUENCE [LARGE SCALE GENOMIC DNA]</scope>
    <source>
        <strain evidence="9 10">CECT 8576</strain>
    </source>
</reference>
<dbReference type="InterPro" id="IPR045621">
    <property type="entry name" value="BPD_transp_1_N"/>
</dbReference>
<dbReference type="Pfam" id="PF19300">
    <property type="entry name" value="BPD_transp_1_N"/>
    <property type="match status" value="1"/>
</dbReference>
<dbReference type="GO" id="GO:0005886">
    <property type="term" value="C:plasma membrane"/>
    <property type="evidence" value="ECO:0007669"/>
    <property type="project" value="UniProtKB-SubCell"/>
</dbReference>
<comment type="caution">
    <text evidence="9">The sequence shown here is derived from an EMBL/GenBank/DDBJ whole genome shotgun (WGS) entry which is preliminary data.</text>
</comment>
<feature type="transmembrane region" description="Helical" evidence="7">
    <location>
        <begin position="245"/>
        <end position="265"/>
    </location>
</feature>
<dbReference type="InterPro" id="IPR000515">
    <property type="entry name" value="MetI-like"/>
</dbReference>
<gene>
    <name evidence="9" type="ORF">FHR84_002876</name>
</gene>
<feature type="domain" description="ABC transmembrane type-1" evidence="8">
    <location>
        <begin position="90"/>
        <end position="295"/>
    </location>
</feature>
<keyword evidence="3" id="KW-1003">Cell membrane</keyword>
<dbReference type="Proteomes" id="UP000548304">
    <property type="component" value="Unassembled WGS sequence"/>
</dbReference>
<feature type="transmembrane region" description="Helical" evidence="7">
    <location>
        <begin position="277"/>
        <end position="295"/>
    </location>
</feature>
<evidence type="ECO:0000313" key="10">
    <source>
        <dbReference type="Proteomes" id="UP000548304"/>
    </source>
</evidence>
<evidence type="ECO:0000256" key="7">
    <source>
        <dbReference type="RuleBase" id="RU363032"/>
    </source>
</evidence>
<comment type="similarity">
    <text evidence="7">Belongs to the binding-protein-dependent transport system permease family.</text>
</comment>
<dbReference type="RefSeq" id="WP_179535959.1">
    <property type="nucleotide sequence ID" value="NZ_JACBYW010000005.1"/>
</dbReference>
<dbReference type="EMBL" id="JACBYW010000005">
    <property type="protein sequence ID" value="NYH79538.1"/>
    <property type="molecule type" value="Genomic_DNA"/>
</dbReference>
<organism evidence="9 10">
    <name type="scientific">Actinopolyspora biskrensis</name>
    <dbReference type="NCBI Taxonomy" id="1470178"/>
    <lineage>
        <taxon>Bacteria</taxon>
        <taxon>Bacillati</taxon>
        <taxon>Actinomycetota</taxon>
        <taxon>Actinomycetes</taxon>
        <taxon>Actinopolysporales</taxon>
        <taxon>Actinopolysporaceae</taxon>
        <taxon>Actinopolyspora</taxon>
    </lineage>
</organism>
<dbReference type="Gene3D" id="1.10.3720.10">
    <property type="entry name" value="MetI-like"/>
    <property type="match status" value="1"/>
</dbReference>
<dbReference type="CDD" id="cd06261">
    <property type="entry name" value="TM_PBP2"/>
    <property type="match status" value="1"/>
</dbReference>
<dbReference type="PANTHER" id="PTHR43163">
    <property type="entry name" value="DIPEPTIDE TRANSPORT SYSTEM PERMEASE PROTEIN DPPB-RELATED"/>
    <property type="match status" value="1"/>
</dbReference>
<evidence type="ECO:0000313" key="9">
    <source>
        <dbReference type="EMBL" id="NYH79538.1"/>
    </source>
</evidence>
<evidence type="ECO:0000256" key="1">
    <source>
        <dbReference type="ARBA" id="ARBA00004651"/>
    </source>
</evidence>
<evidence type="ECO:0000256" key="2">
    <source>
        <dbReference type="ARBA" id="ARBA00022448"/>
    </source>
</evidence>
<feature type="transmembrane region" description="Helical" evidence="7">
    <location>
        <begin position="90"/>
        <end position="114"/>
    </location>
</feature>
<feature type="transmembrane region" description="Helical" evidence="7">
    <location>
        <begin position="126"/>
        <end position="150"/>
    </location>
</feature>
<keyword evidence="5 7" id="KW-1133">Transmembrane helix</keyword>
<dbReference type="PANTHER" id="PTHR43163:SF3">
    <property type="entry name" value="PEPTIDE ABC TRANSPORTER PERMEASE PROTEIN"/>
    <property type="match status" value="1"/>
</dbReference>
<keyword evidence="10" id="KW-1185">Reference proteome</keyword>
<dbReference type="Pfam" id="PF00528">
    <property type="entry name" value="BPD_transp_1"/>
    <property type="match status" value="1"/>
</dbReference>
<evidence type="ECO:0000256" key="4">
    <source>
        <dbReference type="ARBA" id="ARBA00022692"/>
    </source>
</evidence>
<dbReference type="GO" id="GO:0055085">
    <property type="term" value="P:transmembrane transport"/>
    <property type="evidence" value="ECO:0007669"/>
    <property type="project" value="InterPro"/>
</dbReference>
<dbReference type="PROSITE" id="PS50928">
    <property type="entry name" value="ABC_TM1"/>
    <property type="match status" value="1"/>
</dbReference>
<accession>A0A852YZD2</accession>
<evidence type="ECO:0000256" key="3">
    <source>
        <dbReference type="ARBA" id="ARBA00022475"/>
    </source>
</evidence>
<proteinExistence type="inferred from homology"/>
<keyword evidence="6 7" id="KW-0472">Membrane</keyword>
<sequence>MRRIGIALLQVLGVTVAVFALSALLPGDTAVVILGRHGTSEQIAALRERLGLDEPLPSRLLEWFGGLAHGDLGTSLLTGKPVAEEIADGLATTVVLTSCALGVILPLALAIGVLTGLRRGSPLDRAVNSVVVLLDSVPEFALGLLLVGLFSLRLGWLPATAAGISGTSLLAYPAVLVLPVVVLVCKQLCALTRQIRIGVAEAHTAEYASHARMHGLPERVVLFRHVLPNAAGAAVQQLARTVDGLLGGVVVVEALFALPGLGSGFVDAVRTRDLPTVQGYALMFAATTVTVNLLADIAARRLVPRREVAP</sequence>
<keyword evidence="4 7" id="KW-0812">Transmembrane</keyword>
<dbReference type="SUPFAM" id="SSF161098">
    <property type="entry name" value="MetI-like"/>
    <property type="match status" value="1"/>
</dbReference>
<evidence type="ECO:0000256" key="6">
    <source>
        <dbReference type="ARBA" id="ARBA00023136"/>
    </source>
</evidence>
<protein>
    <submittedName>
        <fullName evidence="9">Peptide/nickel transport system permease protein</fullName>
    </submittedName>
</protein>
<feature type="transmembrane region" description="Helical" evidence="7">
    <location>
        <begin position="170"/>
        <end position="189"/>
    </location>
</feature>
<name>A0A852YZD2_9ACTN</name>
<evidence type="ECO:0000259" key="8">
    <source>
        <dbReference type="PROSITE" id="PS50928"/>
    </source>
</evidence>
<keyword evidence="2 7" id="KW-0813">Transport</keyword>
<dbReference type="AlphaFoldDB" id="A0A852YZD2"/>
<dbReference type="InterPro" id="IPR035906">
    <property type="entry name" value="MetI-like_sf"/>
</dbReference>
<comment type="subcellular location">
    <subcellularLocation>
        <location evidence="1 7">Cell membrane</location>
        <topology evidence="1 7">Multi-pass membrane protein</topology>
    </subcellularLocation>
</comment>
<evidence type="ECO:0000256" key="5">
    <source>
        <dbReference type="ARBA" id="ARBA00022989"/>
    </source>
</evidence>